<accession>A0A6G0ZL42</accession>
<proteinExistence type="predicted"/>
<dbReference type="AlphaFoldDB" id="A0A6G0ZL42"/>
<organism evidence="2 3">
    <name type="scientific">Aphis craccivora</name>
    <name type="common">Cowpea aphid</name>
    <dbReference type="NCBI Taxonomy" id="307492"/>
    <lineage>
        <taxon>Eukaryota</taxon>
        <taxon>Metazoa</taxon>
        <taxon>Ecdysozoa</taxon>
        <taxon>Arthropoda</taxon>
        <taxon>Hexapoda</taxon>
        <taxon>Insecta</taxon>
        <taxon>Pterygota</taxon>
        <taxon>Neoptera</taxon>
        <taxon>Paraneoptera</taxon>
        <taxon>Hemiptera</taxon>
        <taxon>Sternorrhyncha</taxon>
        <taxon>Aphidomorpha</taxon>
        <taxon>Aphidoidea</taxon>
        <taxon>Aphididae</taxon>
        <taxon>Aphidini</taxon>
        <taxon>Aphis</taxon>
        <taxon>Aphis</taxon>
    </lineage>
</organism>
<dbReference type="GO" id="GO:0019789">
    <property type="term" value="F:SUMO transferase activity"/>
    <property type="evidence" value="ECO:0007669"/>
    <property type="project" value="InterPro"/>
</dbReference>
<dbReference type="GO" id="GO:0000795">
    <property type="term" value="C:synaptonemal complex"/>
    <property type="evidence" value="ECO:0007669"/>
    <property type="project" value="InterPro"/>
</dbReference>
<dbReference type="GO" id="GO:0007129">
    <property type="term" value="P:homologous chromosome pairing at meiosis"/>
    <property type="evidence" value="ECO:0007669"/>
    <property type="project" value="TreeGrafter"/>
</dbReference>
<keyword evidence="3" id="KW-1185">Reference proteome</keyword>
<keyword evidence="1" id="KW-0469">Meiosis</keyword>
<dbReference type="OrthoDB" id="2535391at2759"/>
<dbReference type="InterPro" id="IPR042123">
    <property type="entry name" value="Zip3/RNF212-like"/>
</dbReference>
<gene>
    <name evidence="2" type="ORF">FWK35_00001481</name>
</gene>
<protein>
    <submittedName>
        <fullName evidence="2">RING finger protein 212B</fullName>
    </submittedName>
</protein>
<dbReference type="Proteomes" id="UP000478052">
    <property type="component" value="Unassembled WGS sequence"/>
</dbReference>
<sequence>MDWIHCNSCFVQPGRENGNVTKIQFHLTSCGHIFCENCSCFADDTLDCCKYCRNKCSSTLIGEKSFQTNPQVLEYFQEPEEVYEKLLKVMKFQKAHRIKLIGHHQFVISKYNRAKLYIKKLEGELKLAKNALRNTPQSTHNVSETRSISTPIFQLNSTPFNMINAEAKLQNTSAKIKTKIPDMKHRKQSFRNELSMLSTGSTASGVSTPGSSVYASPLQEICNEKYMPAMDNLQLKSFGHK</sequence>
<evidence type="ECO:0000313" key="2">
    <source>
        <dbReference type="EMBL" id="KAF0771786.1"/>
    </source>
</evidence>
<evidence type="ECO:0000256" key="1">
    <source>
        <dbReference type="ARBA" id="ARBA00023254"/>
    </source>
</evidence>
<dbReference type="PANTHER" id="PTHR22663">
    <property type="entry name" value="RING FINGER PROTEIN NARYA-RELATED"/>
    <property type="match status" value="1"/>
</dbReference>
<dbReference type="GO" id="GO:0016925">
    <property type="term" value="P:protein sumoylation"/>
    <property type="evidence" value="ECO:0007669"/>
    <property type="project" value="TreeGrafter"/>
</dbReference>
<name>A0A6G0ZL42_APHCR</name>
<comment type="caution">
    <text evidence="2">The sequence shown here is derived from an EMBL/GenBank/DDBJ whole genome shotgun (WGS) entry which is preliminary data.</text>
</comment>
<reference evidence="2 3" key="1">
    <citation type="submission" date="2019-08" db="EMBL/GenBank/DDBJ databases">
        <title>Whole genome of Aphis craccivora.</title>
        <authorList>
            <person name="Voronova N.V."/>
            <person name="Shulinski R.S."/>
            <person name="Bandarenka Y.V."/>
            <person name="Zhorov D.G."/>
            <person name="Warner D."/>
        </authorList>
    </citation>
    <scope>NUCLEOTIDE SEQUENCE [LARGE SCALE GENOMIC DNA]</scope>
    <source>
        <strain evidence="2">180601</strain>
        <tissue evidence="2">Whole Body</tissue>
    </source>
</reference>
<dbReference type="GO" id="GO:0007131">
    <property type="term" value="P:reciprocal meiotic recombination"/>
    <property type="evidence" value="ECO:0007669"/>
    <property type="project" value="InterPro"/>
</dbReference>
<evidence type="ECO:0000313" key="3">
    <source>
        <dbReference type="Proteomes" id="UP000478052"/>
    </source>
</evidence>
<dbReference type="EMBL" id="VUJU01000253">
    <property type="protein sequence ID" value="KAF0771786.1"/>
    <property type="molecule type" value="Genomic_DNA"/>
</dbReference>
<dbReference type="PANTHER" id="PTHR22663:SF17">
    <property type="entry name" value="RING FINGER PROTEIN NARYA-RELATED"/>
    <property type="match status" value="1"/>
</dbReference>